<dbReference type="RefSeq" id="WP_015049284.1">
    <property type="nucleotide sequence ID" value="NC_018870.1"/>
</dbReference>
<evidence type="ECO:0000256" key="6">
    <source>
        <dbReference type="SAM" id="SignalP"/>
    </source>
</evidence>
<proteinExistence type="predicted"/>
<protein>
    <submittedName>
        <fullName evidence="8">Fumarate reductase flavoprotein subunit</fullName>
    </submittedName>
</protein>
<feature type="region of interest" description="Disordered" evidence="5">
    <location>
        <begin position="32"/>
        <end position="62"/>
    </location>
</feature>
<dbReference type="PROSITE" id="PS51318">
    <property type="entry name" value="TAT"/>
    <property type="match status" value="1"/>
</dbReference>
<dbReference type="PRINTS" id="PR00411">
    <property type="entry name" value="PNDRDTASEI"/>
</dbReference>
<evidence type="ECO:0000313" key="9">
    <source>
        <dbReference type="Proteomes" id="UP000000467"/>
    </source>
</evidence>
<dbReference type="GO" id="GO:0008202">
    <property type="term" value="P:steroid metabolic process"/>
    <property type="evidence" value="ECO:0007669"/>
    <property type="project" value="UniProtKB-ARBA"/>
</dbReference>
<dbReference type="PANTHER" id="PTHR43400">
    <property type="entry name" value="FUMARATE REDUCTASE"/>
    <property type="match status" value="1"/>
</dbReference>
<comment type="cofactor">
    <cofactor evidence="1">
        <name>FAD</name>
        <dbReference type="ChEBI" id="CHEBI:57692"/>
    </cofactor>
</comment>
<dbReference type="InterPro" id="IPR006311">
    <property type="entry name" value="TAT_signal"/>
</dbReference>
<feature type="chain" id="PRO_5038739575" evidence="6">
    <location>
        <begin position="32"/>
        <end position="552"/>
    </location>
</feature>
<dbReference type="eggNOG" id="COG1053">
    <property type="taxonomic scope" value="Bacteria"/>
</dbReference>
<dbReference type="GO" id="GO:0033765">
    <property type="term" value="F:steroid dehydrogenase activity, acting on the CH-CH group of donors"/>
    <property type="evidence" value="ECO:0007669"/>
    <property type="project" value="UniProtKB-ARBA"/>
</dbReference>
<keyword evidence="3" id="KW-0274">FAD</keyword>
<dbReference type="PROSITE" id="PS51257">
    <property type="entry name" value="PROKAR_LIPOPROTEIN"/>
    <property type="match status" value="1"/>
</dbReference>
<evidence type="ECO:0000256" key="3">
    <source>
        <dbReference type="ARBA" id="ARBA00022827"/>
    </source>
</evidence>
<dbReference type="Proteomes" id="UP000000467">
    <property type="component" value="Chromosome"/>
</dbReference>
<evidence type="ECO:0000256" key="4">
    <source>
        <dbReference type="ARBA" id="ARBA00023002"/>
    </source>
</evidence>
<dbReference type="SUPFAM" id="SSF51905">
    <property type="entry name" value="FAD/NAD(P)-binding domain"/>
    <property type="match status" value="1"/>
</dbReference>
<reference evidence="8 9" key="1">
    <citation type="journal article" date="2012" name="BMC Genomics">
        <title>Genome-guided analysis of physiological and morphological traits of the fermentative acetate oxidizer Thermacetogenium phaeum.</title>
        <authorList>
            <person name="Oehler D."/>
            <person name="Poehlein A."/>
            <person name="Leimbach A."/>
            <person name="Muller N."/>
            <person name="Daniel R."/>
            <person name="Gottschalk G."/>
            <person name="Schink B."/>
        </authorList>
    </citation>
    <scope>NUCLEOTIDE SEQUENCE [LARGE SCALE GENOMIC DNA]</scope>
    <source>
        <strain evidence="9">ATCC BAA-254 / DSM 26808 / PB</strain>
    </source>
</reference>
<gene>
    <name evidence="8" type="ordered locus">Tph_c01160</name>
</gene>
<evidence type="ECO:0000256" key="5">
    <source>
        <dbReference type="SAM" id="MobiDB-lite"/>
    </source>
</evidence>
<dbReference type="InterPro" id="IPR027477">
    <property type="entry name" value="Succ_DH/fumarate_Rdtase_cat_sf"/>
</dbReference>
<keyword evidence="9" id="KW-1185">Reference proteome</keyword>
<dbReference type="HOGENOM" id="CLU_011398_4_3_9"/>
<dbReference type="Pfam" id="PF00890">
    <property type="entry name" value="FAD_binding_2"/>
    <property type="match status" value="1"/>
</dbReference>
<dbReference type="SUPFAM" id="SSF56425">
    <property type="entry name" value="Succinate dehydrogenase/fumarate reductase flavoprotein, catalytic domain"/>
    <property type="match status" value="1"/>
</dbReference>
<dbReference type="InterPro" id="IPR003953">
    <property type="entry name" value="FAD-dep_OxRdtase_2_FAD-bd"/>
</dbReference>
<evidence type="ECO:0000256" key="1">
    <source>
        <dbReference type="ARBA" id="ARBA00001974"/>
    </source>
</evidence>
<keyword evidence="2" id="KW-0285">Flavoprotein</keyword>
<sequence>MEEAKKGISRRSFLKGVAVGAAGIAAAGALAGCGEETGTKTPPKEGEEPKKLSFEVPPEPIPEKDIKETVTADVVVVGAGLAGLCAALSAAEAGAKTVVVEKRETFTARGMHNAAVGSRVQKKLGIEIDKRQAVRDIVKWCGNRVKEELHWLFVNKSGECMNWLLDMTEAEGITAEMWAAHYKGPDYYEYPVTHIFVGGPNAAKFAHNVDVATVLEKNAKKKGVDFYYKTPAEQLIRPDNGRVGGVIAKNEKGEYIRFEAKKAVILCAGDYSGDKEMLEYYSPMALRADAYVYTPVGVNTGDGHKMGMWIGAAMQQDYPHPAMIHTQAGAWSYCFLHVNKHGYRYENEDKTAQAVCMSKMMQPDNIGWAVYDSKFLDLLPETIKIGGGMFWDQVNRTWGKPFNKEAERAMLERHIKQGLVVTADTIEELAQKMKVPSENLKATVERYNQLAVMKDDVDFGKRSELLFPIDKPPFYAGLMKSALLVVVGGLCVNAKMQVLDKKGNVIPGLYAAGNNAGSFFAQDYPTIFPGHSHGRCITFGRLAGQYAAAERV</sequence>
<feature type="domain" description="FAD-dependent oxidoreductase 2 FAD-binding" evidence="7">
    <location>
        <begin position="73"/>
        <end position="519"/>
    </location>
</feature>
<feature type="signal peptide" evidence="6">
    <location>
        <begin position="1"/>
        <end position="31"/>
    </location>
</feature>
<dbReference type="KEGG" id="tpz:Tph_c01160"/>
<dbReference type="Gene3D" id="3.90.700.10">
    <property type="entry name" value="Succinate dehydrogenase/fumarate reductase flavoprotein, catalytic domain"/>
    <property type="match status" value="1"/>
</dbReference>
<evidence type="ECO:0000256" key="2">
    <source>
        <dbReference type="ARBA" id="ARBA00022630"/>
    </source>
</evidence>
<dbReference type="PANTHER" id="PTHR43400:SF10">
    <property type="entry name" value="3-OXOSTEROID 1-DEHYDROGENASE"/>
    <property type="match status" value="1"/>
</dbReference>
<dbReference type="Gene3D" id="3.50.50.60">
    <property type="entry name" value="FAD/NAD(P)-binding domain"/>
    <property type="match status" value="1"/>
</dbReference>
<dbReference type="InterPro" id="IPR036188">
    <property type="entry name" value="FAD/NAD-bd_sf"/>
</dbReference>
<dbReference type="InterPro" id="IPR050315">
    <property type="entry name" value="FAD-oxidoreductase_2"/>
</dbReference>
<feature type="compositionally biased region" description="Basic and acidic residues" evidence="5">
    <location>
        <begin position="42"/>
        <end position="53"/>
    </location>
</feature>
<evidence type="ECO:0000313" key="8">
    <source>
        <dbReference type="EMBL" id="AFV10364.1"/>
    </source>
</evidence>
<keyword evidence="6" id="KW-0732">Signal</keyword>
<dbReference type="EMBL" id="CP003732">
    <property type="protein sequence ID" value="AFV10364.1"/>
    <property type="molecule type" value="Genomic_DNA"/>
</dbReference>
<keyword evidence="4" id="KW-0560">Oxidoreductase</keyword>
<accession>K4LQJ5</accession>
<feature type="compositionally biased region" description="Low complexity" evidence="5">
    <location>
        <begin position="32"/>
        <end position="41"/>
    </location>
</feature>
<dbReference type="OrthoDB" id="9806724at2"/>
<organism evidence="8 9">
    <name type="scientific">Thermacetogenium phaeum (strain ATCC BAA-254 / DSM 26808 / PB)</name>
    <dbReference type="NCBI Taxonomy" id="1089553"/>
    <lineage>
        <taxon>Bacteria</taxon>
        <taxon>Bacillati</taxon>
        <taxon>Bacillota</taxon>
        <taxon>Clostridia</taxon>
        <taxon>Thermoanaerobacterales</taxon>
        <taxon>Thermoanaerobacteraceae</taxon>
        <taxon>Thermacetogenium</taxon>
    </lineage>
</organism>
<name>K4LQJ5_THEPS</name>
<dbReference type="AlphaFoldDB" id="K4LQJ5"/>
<dbReference type="STRING" id="1089553.Tph_c01160"/>
<evidence type="ECO:0000259" key="7">
    <source>
        <dbReference type="Pfam" id="PF00890"/>
    </source>
</evidence>